<accession>A0A9J6QS79</accession>
<dbReference type="Pfam" id="PF00106">
    <property type="entry name" value="adh_short"/>
    <property type="match status" value="1"/>
</dbReference>
<protein>
    <submittedName>
        <fullName evidence="4">SDR family oxidoreductase</fullName>
    </submittedName>
</protein>
<dbReference type="EMBL" id="JAOSHN010000001">
    <property type="protein sequence ID" value="MCU7377263.1"/>
    <property type="molecule type" value="Genomic_DNA"/>
</dbReference>
<organism evidence="4 5">
    <name type="scientific">Hominibacterium faecale</name>
    <dbReference type="NCBI Taxonomy" id="2839743"/>
    <lineage>
        <taxon>Bacteria</taxon>
        <taxon>Bacillati</taxon>
        <taxon>Bacillota</taxon>
        <taxon>Clostridia</taxon>
        <taxon>Peptostreptococcales</taxon>
        <taxon>Anaerovoracaceae</taxon>
        <taxon>Hominibacterium</taxon>
    </lineage>
</organism>
<dbReference type="SUPFAM" id="SSF51735">
    <property type="entry name" value="NAD(P)-binding Rossmann-fold domains"/>
    <property type="match status" value="1"/>
</dbReference>
<dbReference type="PANTHER" id="PTHR42760:SF5">
    <property type="entry name" value="2-DEHYDRO-3-DEOXY-D-GLUCONATE 5-DEHYDROGENASE"/>
    <property type="match status" value="1"/>
</dbReference>
<sequence length="252" mass="27093">MNELFDIREKKAIVTGGSRGLGREMAKTLYQAGAQVTITGTNDRIFSAAEELSGKDGKVYAVKADFQNADAVERAFYQAIDHMGSVDILVNNAGMQIRHKSEDFPLRDWDRILMVNLTAPFILCQLAGKEMLKKGRGKIINTASLLSFSGGYTVPAYAASKGGIAQLTKALSNEWAQRGINVNAIAPGYMDTDNIAAIKADPVRNGQILERVPAGRYGTPGDLSGALIFLASKASDYVNGTILTVDGGWMGR</sequence>
<dbReference type="RefSeq" id="WP_148398209.1">
    <property type="nucleotide sequence ID" value="NZ_JAOSHN010000001.1"/>
</dbReference>
<dbReference type="Proteomes" id="UP001065549">
    <property type="component" value="Unassembled WGS sequence"/>
</dbReference>
<comment type="similarity">
    <text evidence="1 3">Belongs to the short-chain dehydrogenases/reductases (SDR) family.</text>
</comment>
<dbReference type="Gene3D" id="3.40.50.720">
    <property type="entry name" value="NAD(P)-binding Rossmann-like Domain"/>
    <property type="match status" value="1"/>
</dbReference>
<dbReference type="InterPro" id="IPR036291">
    <property type="entry name" value="NAD(P)-bd_dom_sf"/>
</dbReference>
<dbReference type="InterPro" id="IPR020904">
    <property type="entry name" value="Sc_DH/Rdtase_CS"/>
</dbReference>
<proteinExistence type="inferred from homology"/>
<dbReference type="PRINTS" id="PR00081">
    <property type="entry name" value="GDHRDH"/>
</dbReference>
<evidence type="ECO:0000256" key="2">
    <source>
        <dbReference type="ARBA" id="ARBA00023002"/>
    </source>
</evidence>
<dbReference type="FunFam" id="3.40.50.720:FF:000084">
    <property type="entry name" value="Short-chain dehydrogenase reductase"/>
    <property type="match status" value="1"/>
</dbReference>
<evidence type="ECO:0000256" key="1">
    <source>
        <dbReference type="ARBA" id="ARBA00006484"/>
    </source>
</evidence>
<dbReference type="PANTHER" id="PTHR42760">
    <property type="entry name" value="SHORT-CHAIN DEHYDROGENASES/REDUCTASES FAMILY MEMBER"/>
    <property type="match status" value="1"/>
</dbReference>
<dbReference type="GO" id="GO:0016616">
    <property type="term" value="F:oxidoreductase activity, acting on the CH-OH group of donors, NAD or NADP as acceptor"/>
    <property type="evidence" value="ECO:0007669"/>
    <property type="project" value="TreeGrafter"/>
</dbReference>
<dbReference type="AlphaFoldDB" id="A0A9J6QS79"/>
<keyword evidence="2" id="KW-0560">Oxidoreductase</keyword>
<evidence type="ECO:0000313" key="4">
    <source>
        <dbReference type="EMBL" id="MCU7377263.1"/>
    </source>
</evidence>
<keyword evidence="5" id="KW-1185">Reference proteome</keyword>
<evidence type="ECO:0000313" key="5">
    <source>
        <dbReference type="Proteomes" id="UP001065549"/>
    </source>
</evidence>
<evidence type="ECO:0000256" key="3">
    <source>
        <dbReference type="RuleBase" id="RU000363"/>
    </source>
</evidence>
<dbReference type="GO" id="GO:0008206">
    <property type="term" value="P:bile acid metabolic process"/>
    <property type="evidence" value="ECO:0007669"/>
    <property type="project" value="UniProtKB-ARBA"/>
</dbReference>
<name>A0A9J6QS79_9FIRM</name>
<dbReference type="InterPro" id="IPR002347">
    <property type="entry name" value="SDR_fam"/>
</dbReference>
<reference evidence="4" key="1">
    <citation type="submission" date="2022-09" db="EMBL/GenBank/DDBJ databases">
        <title>Culturomic study of gut microbiota in children with autism spectrum disorder.</title>
        <authorList>
            <person name="Efimov B.A."/>
            <person name="Chaplin A.V."/>
            <person name="Sokolova S.R."/>
            <person name="Pikina A.P."/>
            <person name="Korzhanova M."/>
            <person name="Belova V."/>
            <person name="Korostin D."/>
        </authorList>
    </citation>
    <scope>NUCLEOTIDE SEQUENCE</scope>
    <source>
        <strain evidence="4">ASD5510</strain>
    </source>
</reference>
<dbReference type="PROSITE" id="PS00061">
    <property type="entry name" value="ADH_SHORT"/>
    <property type="match status" value="1"/>
</dbReference>
<gene>
    <name evidence="4" type="ORF">OBO34_02720</name>
</gene>
<comment type="caution">
    <text evidence="4">The sequence shown here is derived from an EMBL/GenBank/DDBJ whole genome shotgun (WGS) entry which is preliminary data.</text>
</comment>
<dbReference type="PRINTS" id="PR00080">
    <property type="entry name" value="SDRFAMILY"/>
</dbReference>